<gene>
    <name evidence="4" type="ORF">FAZ69_08475</name>
</gene>
<dbReference type="PANTHER" id="PTHR21666:SF270">
    <property type="entry name" value="MUREIN HYDROLASE ACTIVATOR ENVC"/>
    <property type="match status" value="1"/>
</dbReference>
<dbReference type="InterPro" id="IPR016047">
    <property type="entry name" value="M23ase_b-sheet_dom"/>
</dbReference>
<dbReference type="EMBL" id="SWJE01000004">
    <property type="protein sequence ID" value="TKC90172.1"/>
    <property type="molecule type" value="Genomic_DNA"/>
</dbReference>
<dbReference type="SUPFAM" id="SSF51261">
    <property type="entry name" value="Duplicated hybrid motif"/>
    <property type="match status" value="1"/>
</dbReference>
<reference evidence="4 5" key="1">
    <citation type="submission" date="2019-04" db="EMBL/GenBank/DDBJ databases">
        <title>Trinickia sp. 7GSK02, isolated from subtropical forest soil.</title>
        <authorList>
            <person name="Gao Z.-H."/>
            <person name="Qiu L.-H."/>
        </authorList>
    </citation>
    <scope>NUCLEOTIDE SEQUENCE [LARGE SCALE GENOMIC DNA]</scope>
    <source>
        <strain evidence="4 5">7GSK02</strain>
    </source>
</reference>
<comment type="caution">
    <text evidence="4">The sequence shown here is derived from an EMBL/GenBank/DDBJ whole genome shotgun (WGS) entry which is preliminary data.</text>
</comment>
<dbReference type="Pfam" id="PF01551">
    <property type="entry name" value="Peptidase_M23"/>
    <property type="match status" value="1"/>
</dbReference>
<feature type="region of interest" description="Disordered" evidence="1">
    <location>
        <begin position="211"/>
        <end position="236"/>
    </location>
</feature>
<feature type="domain" description="M23ase beta-sheet core" evidence="3">
    <location>
        <begin position="59"/>
        <end position="143"/>
    </location>
</feature>
<feature type="signal peptide" evidence="2">
    <location>
        <begin position="1"/>
        <end position="26"/>
    </location>
</feature>
<evidence type="ECO:0000256" key="2">
    <source>
        <dbReference type="SAM" id="SignalP"/>
    </source>
</evidence>
<dbReference type="OrthoDB" id="9815245at2"/>
<dbReference type="Proteomes" id="UP000305539">
    <property type="component" value="Unassembled WGS sequence"/>
</dbReference>
<evidence type="ECO:0000259" key="3">
    <source>
        <dbReference type="Pfam" id="PF01551"/>
    </source>
</evidence>
<accession>A0A4U1I9L5</accession>
<evidence type="ECO:0000313" key="4">
    <source>
        <dbReference type="EMBL" id="TKC90172.1"/>
    </source>
</evidence>
<keyword evidence="2" id="KW-0732">Signal</keyword>
<organism evidence="4 5">
    <name type="scientific">Trinickia terrae</name>
    <dbReference type="NCBI Taxonomy" id="2571161"/>
    <lineage>
        <taxon>Bacteria</taxon>
        <taxon>Pseudomonadati</taxon>
        <taxon>Pseudomonadota</taxon>
        <taxon>Betaproteobacteria</taxon>
        <taxon>Burkholderiales</taxon>
        <taxon>Burkholderiaceae</taxon>
        <taxon>Trinickia</taxon>
    </lineage>
</organism>
<dbReference type="CDD" id="cd12797">
    <property type="entry name" value="M23_peptidase"/>
    <property type="match status" value="1"/>
</dbReference>
<evidence type="ECO:0000256" key="1">
    <source>
        <dbReference type="SAM" id="MobiDB-lite"/>
    </source>
</evidence>
<keyword evidence="5" id="KW-1185">Reference proteome</keyword>
<dbReference type="InterPro" id="IPR011055">
    <property type="entry name" value="Dup_hybrid_motif"/>
</dbReference>
<feature type="chain" id="PRO_5021013495" evidence="2">
    <location>
        <begin position="27"/>
        <end position="369"/>
    </location>
</feature>
<dbReference type="Gene3D" id="2.70.70.10">
    <property type="entry name" value="Glucose Permease (Domain IIA)"/>
    <property type="match status" value="1"/>
</dbReference>
<evidence type="ECO:0000313" key="5">
    <source>
        <dbReference type="Proteomes" id="UP000305539"/>
    </source>
</evidence>
<name>A0A4U1I9L5_9BURK</name>
<dbReference type="InterPro" id="IPR050570">
    <property type="entry name" value="Cell_wall_metabolism_enzyme"/>
</dbReference>
<dbReference type="RefSeq" id="WP_136893502.1">
    <property type="nucleotide sequence ID" value="NZ_SWJE01000004.1"/>
</dbReference>
<proteinExistence type="predicted"/>
<dbReference type="PANTHER" id="PTHR21666">
    <property type="entry name" value="PEPTIDASE-RELATED"/>
    <property type="match status" value="1"/>
</dbReference>
<sequence length="369" mass="39478">MTLRTQAWWAGLAVTLSVAVPVRAWADACLAEPVDIPNQLVTSTFGKTRLLKQYAAPRVHWGVDFHARDLSGKPAQLKAVDNGTVIGAGWWGHGYGNRVALRRANGDVVIYNHMSTVDPKLKGGSLVGFQTGGAAVGATQVSAGDILGVAGGMGDHMDRPDLPVHLHLEYVTGYGGVKLRETNDGTDKTRSRYLRNALEYSCKTYPFASDAGPVTNGTGGAAPSPSETGGAAAANSTVPVSADQIYEAQQTQPSVTAKERYGFPDQPPYATYDGMSEAQITDAEVTRRLMDTEWEVKLTGWSSRGILAEIARMHGVKLWLDAKIAEKKRRIEAMQAMALALQANRDMQPAVNAAYQQVVSGAARGMVGH</sequence>
<dbReference type="AlphaFoldDB" id="A0A4U1I9L5"/>
<protein>
    <submittedName>
        <fullName evidence="4">M23 family metallopeptidase</fullName>
    </submittedName>
</protein>
<dbReference type="GO" id="GO:0004222">
    <property type="term" value="F:metalloendopeptidase activity"/>
    <property type="evidence" value="ECO:0007669"/>
    <property type="project" value="TreeGrafter"/>
</dbReference>